<dbReference type="InterPro" id="IPR005149">
    <property type="entry name" value="Tscrpt_reg_PadR_N"/>
</dbReference>
<proteinExistence type="predicted"/>
<dbReference type="InterPro" id="IPR036390">
    <property type="entry name" value="WH_DNA-bd_sf"/>
</dbReference>
<dbReference type="SUPFAM" id="SSF46785">
    <property type="entry name" value="Winged helix' DNA-binding domain"/>
    <property type="match status" value="1"/>
</dbReference>
<name>A0ABP5BXR6_9MICO</name>
<feature type="compositionally biased region" description="Low complexity" evidence="1">
    <location>
        <begin position="150"/>
        <end position="159"/>
    </location>
</feature>
<dbReference type="Gene3D" id="1.10.10.10">
    <property type="entry name" value="Winged helix-like DNA-binding domain superfamily/Winged helix DNA-binding domain"/>
    <property type="match status" value="1"/>
</dbReference>
<reference evidence="4" key="1">
    <citation type="journal article" date="2019" name="Int. J. Syst. Evol. Microbiol.">
        <title>The Global Catalogue of Microorganisms (GCM) 10K type strain sequencing project: providing services to taxonomists for standard genome sequencing and annotation.</title>
        <authorList>
            <consortium name="The Broad Institute Genomics Platform"/>
            <consortium name="The Broad Institute Genome Sequencing Center for Infectious Disease"/>
            <person name="Wu L."/>
            <person name="Ma J."/>
        </authorList>
    </citation>
    <scope>NUCLEOTIDE SEQUENCE [LARGE SCALE GENOMIC DNA]</scope>
    <source>
        <strain evidence="4">JCM 13584</strain>
    </source>
</reference>
<gene>
    <name evidence="3" type="ORF">GCM10009717_19290</name>
</gene>
<dbReference type="RefSeq" id="WP_344314624.1">
    <property type="nucleotide sequence ID" value="NZ_BAAAMK010000002.1"/>
</dbReference>
<keyword evidence="4" id="KW-1185">Reference proteome</keyword>
<comment type="caution">
    <text evidence="3">The sequence shown here is derived from an EMBL/GenBank/DDBJ whole genome shotgun (WGS) entry which is preliminary data.</text>
</comment>
<organism evidence="3 4">
    <name type="scientific">Agromyces allii</name>
    <dbReference type="NCBI Taxonomy" id="393607"/>
    <lineage>
        <taxon>Bacteria</taxon>
        <taxon>Bacillati</taxon>
        <taxon>Actinomycetota</taxon>
        <taxon>Actinomycetes</taxon>
        <taxon>Micrococcales</taxon>
        <taxon>Microbacteriaceae</taxon>
        <taxon>Agromyces</taxon>
    </lineage>
</organism>
<dbReference type="Proteomes" id="UP001499954">
    <property type="component" value="Unassembled WGS sequence"/>
</dbReference>
<evidence type="ECO:0000313" key="4">
    <source>
        <dbReference type="Proteomes" id="UP001499954"/>
    </source>
</evidence>
<accession>A0ABP5BXR6</accession>
<dbReference type="InterPro" id="IPR036388">
    <property type="entry name" value="WH-like_DNA-bd_sf"/>
</dbReference>
<feature type="region of interest" description="Disordered" evidence="1">
    <location>
        <begin position="197"/>
        <end position="235"/>
    </location>
</feature>
<evidence type="ECO:0000256" key="1">
    <source>
        <dbReference type="SAM" id="MobiDB-lite"/>
    </source>
</evidence>
<feature type="region of interest" description="Disordered" evidence="1">
    <location>
        <begin position="125"/>
        <end position="159"/>
    </location>
</feature>
<protein>
    <recommendedName>
        <fullName evidence="2">Transcription regulator PadR N-terminal domain-containing protein</fullName>
    </recommendedName>
</protein>
<feature type="domain" description="Transcription regulator PadR N-terminal" evidence="2">
    <location>
        <begin position="7"/>
        <end position="76"/>
    </location>
</feature>
<evidence type="ECO:0000313" key="3">
    <source>
        <dbReference type="EMBL" id="GAA1953535.1"/>
    </source>
</evidence>
<evidence type="ECO:0000259" key="2">
    <source>
        <dbReference type="Pfam" id="PF03551"/>
    </source>
</evidence>
<dbReference type="Pfam" id="PF03551">
    <property type="entry name" value="PadR"/>
    <property type="match status" value="1"/>
</dbReference>
<dbReference type="EMBL" id="BAAAMK010000002">
    <property type="protein sequence ID" value="GAA1953535.1"/>
    <property type="molecule type" value="Genomic_DNA"/>
</dbReference>
<sequence length="235" mass="23897">MAVRDAVLALLTMGPAYGFALHGGLAERTGGRRTVNVGQTYATIERLTKQRLVEPAGTTDDGLPLHRLTEAGRLAAEAWLAGADAAGADPWDETVDRVLVAASLPGVDAASVVDAEARRWRERRDLARGQAADSGPVADGEPAAAAGTEPTRSTPATAPGAAAMAGLARLAASADLARAEGALAWLADAGPIVEHGGLAFEPNATRPRRGRRPGRAATPLVEAPAVEGAATPAQA</sequence>